<comment type="function">
    <text evidence="4">Required for high-level post-exponential phase expression of a series of secreted proteins.</text>
</comment>
<evidence type="ECO:0000313" key="12">
    <source>
        <dbReference type="Proteomes" id="UP000276249"/>
    </source>
</evidence>
<reference evidence="9 11" key="1">
    <citation type="submission" date="2018-03" db="EMBL/GenBank/DDBJ databases">
        <title>Draft Genome Sequences of six Lactobacillus pentosus Strains Isolated from Brines of Traditionally Fermented Spanish-Style Green Table Olives.</title>
        <authorList>
            <person name="Calero-Delgado B."/>
            <person name="Martin-Platero A.M."/>
            <person name="Perez-Pulido A.J."/>
            <person name="Benitez-Cabello A."/>
            <person name="Casimiro-Soriguer C.S."/>
            <person name="Martinez-Bueno M."/>
            <person name="Arroyo-Lopez F.N."/>
            <person name="Rodriguez-Gomez F."/>
            <person name="Bautista-Gallego J."/>
            <person name="Garrido-Fernandez A."/>
            <person name="Jimenez-Diaz R."/>
        </authorList>
    </citation>
    <scope>NUCLEOTIDE SEQUENCE [LARGE SCALE GENOMIC DNA]</scope>
    <source>
        <strain evidence="9 11">IG2</strain>
    </source>
</reference>
<name>A0A2K9I294_LACPE</name>
<dbReference type="KEGG" id="lpg:BB562_03035"/>
<evidence type="ECO:0000259" key="6">
    <source>
        <dbReference type="PROSITE" id="PS50110"/>
    </source>
</evidence>
<keyword evidence="2" id="KW-0902">Two-component regulatory system</keyword>
<organism evidence="10 12">
    <name type="scientific">Lactiplantibacillus pentosus</name>
    <name type="common">Lactobacillus pentosus</name>
    <dbReference type="NCBI Taxonomy" id="1589"/>
    <lineage>
        <taxon>Bacteria</taxon>
        <taxon>Bacillati</taxon>
        <taxon>Bacillota</taxon>
        <taxon>Bacilli</taxon>
        <taxon>Lactobacillales</taxon>
        <taxon>Lactobacillaceae</taxon>
        <taxon>Lactiplantibacillus</taxon>
    </lineage>
</organism>
<dbReference type="SUPFAM" id="SSF52172">
    <property type="entry name" value="CheY-like"/>
    <property type="match status" value="1"/>
</dbReference>
<feature type="domain" description="HTH LytTR-type" evidence="7">
    <location>
        <begin position="142"/>
        <end position="240"/>
    </location>
</feature>
<evidence type="ECO:0000256" key="4">
    <source>
        <dbReference type="ARBA" id="ARBA00037164"/>
    </source>
</evidence>
<dbReference type="Proteomes" id="UP000238378">
    <property type="component" value="Unassembled WGS sequence"/>
</dbReference>
<dbReference type="SMART" id="SM00448">
    <property type="entry name" value="REC"/>
    <property type="match status" value="1"/>
</dbReference>
<dbReference type="EMBL" id="JAVLAQ010000001">
    <property type="protein sequence ID" value="MDT6989296.1"/>
    <property type="molecule type" value="Genomic_DNA"/>
</dbReference>
<feature type="modified residue" description="4-aspartylphosphate" evidence="5">
    <location>
        <position position="59"/>
    </location>
</feature>
<feature type="domain" description="Response regulatory" evidence="6">
    <location>
        <begin position="3"/>
        <end position="125"/>
    </location>
</feature>
<dbReference type="EMBL" id="RDCJ01000096">
    <property type="protein sequence ID" value="RMW46406.1"/>
    <property type="molecule type" value="Genomic_DNA"/>
</dbReference>
<proteinExistence type="predicted"/>
<keyword evidence="11" id="KW-1185">Reference proteome</keyword>
<dbReference type="InterPro" id="IPR007492">
    <property type="entry name" value="LytTR_DNA-bd_dom"/>
</dbReference>
<dbReference type="InterPro" id="IPR046947">
    <property type="entry name" value="LytR-like"/>
</dbReference>
<dbReference type="Proteomes" id="UP001267003">
    <property type="component" value="Unassembled WGS sequence"/>
</dbReference>
<accession>A0A2K9I294</accession>
<dbReference type="Proteomes" id="UP000276249">
    <property type="component" value="Unassembled WGS sequence"/>
</dbReference>
<sequence>MIEVYICEDNVKQLNALVEYVNKYLLIHNADMMLARATTEPNLLLKNISNKHRRIYLLDISLNSQINGIELASKIREHDMNSKIIFVTTHVELAMTTFRYHLEVLDFILKDNPEEMQLRINQVLQLAEERINQDIHISPEYIRVKSGELERALRIKDILFIESSATPHKLTVHLFNSQVSYYGTIKDAEDLAPNFFRCHKSFVVNKDHIQSINKKTRELHLTDGETIMCSISAARILSKT</sequence>
<protein>
    <submittedName>
        <fullName evidence="10">DNA-binding response regulator</fullName>
    </submittedName>
    <submittedName>
        <fullName evidence="8">LytTR family DNA-binding domain-containing protein</fullName>
    </submittedName>
</protein>
<dbReference type="EMBL" id="PVOB01000200">
    <property type="protein sequence ID" value="PRO93966.1"/>
    <property type="molecule type" value="Genomic_DNA"/>
</dbReference>
<comment type="caution">
    <text evidence="10">The sequence shown here is derived from an EMBL/GenBank/DDBJ whole genome shotgun (WGS) entry which is preliminary data.</text>
</comment>
<dbReference type="PANTHER" id="PTHR37299:SF3">
    <property type="entry name" value="STAGE 0 SPORULATION PROTEIN A HOMOLOG"/>
    <property type="match status" value="1"/>
</dbReference>
<evidence type="ECO:0000259" key="7">
    <source>
        <dbReference type="PROSITE" id="PS50930"/>
    </source>
</evidence>
<gene>
    <name evidence="9" type="ORF">C6Y08_11625</name>
    <name evidence="10" type="ORF">D6U18_10645</name>
    <name evidence="8" type="ORF">RI536_04175</name>
</gene>
<keyword evidence="5" id="KW-0597">Phosphoprotein</keyword>
<reference evidence="8" key="3">
    <citation type="submission" date="2023-08" db="EMBL/GenBank/DDBJ databases">
        <authorList>
            <person name="Page C.A."/>
            <person name="Perez-Diaz I.M."/>
        </authorList>
    </citation>
    <scope>NUCLEOTIDE SEQUENCE</scope>
    <source>
        <strain evidence="8">7.8.46</strain>
    </source>
</reference>
<dbReference type="PROSITE" id="PS50930">
    <property type="entry name" value="HTH_LYTTR"/>
    <property type="match status" value="1"/>
</dbReference>
<evidence type="ECO:0000313" key="11">
    <source>
        <dbReference type="Proteomes" id="UP000238378"/>
    </source>
</evidence>
<dbReference type="GO" id="GO:0003677">
    <property type="term" value="F:DNA binding"/>
    <property type="evidence" value="ECO:0007669"/>
    <property type="project" value="UniProtKB-KW"/>
</dbReference>
<dbReference type="GO" id="GO:0000156">
    <property type="term" value="F:phosphorelay response regulator activity"/>
    <property type="evidence" value="ECO:0007669"/>
    <property type="project" value="InterPro"/>
</dbReference>
<evidence type="ECO:0000313" key="9">
    <source>
        <dbReference type="EMBL" id="PRO93966.1"/>
    </source>
</evidence>
<evidence type="ECO:0000256" key="1">
    <source>
        <dbReference type="ARBA" id="ARBA00022490"/>
    </source>
</evidence>
<evidence type="ECO:0000313" key="8">
    <source>
        <dbReference type="EMBL" id="MDT6989296.1"/>
    </source>
</evidence>
<dbReference type="Gene3D" id="2.40.50.1020">
    <property type="entry name" value="LytTr DNA-binding domain"/>
    <property type="match status" value="1"/>
</dbReference>
<dbReference type="SMART" id="SM00850">
    <property type="entry name" value="LytTR"/>
    <property type="match status" value="1"/>
</dbReference>
<dbReference type="PROSITE" id="PS50110">
    <property type="entry name" value="RESPONSE_REGULATORY"/>
    <property type="match status" value="1"/>
</dbReference>
<dbReference type="Pfam" id="PF04397">
    <property type="entry name" value="LytTR"/>
    <property type="match status" value="1"/>
</dbReference>
<evidence type="ECO:0000256" key="3">
    <source>
        <dbReference type="ARBA" id="ARBA00023159"/>
    </source>
</evidence>
<keyword evidence="3" id="KW-0010">Activator</keyword>
<dbReference type="PANTHER" id="PTHR37299">
    <property type="entry name" value="TRANSCRIPTIONAL REGULATOR-RELATED"/>
    <property type="match status" value="1"/>
</dbReference>
<dbReference type="Gene3D" id="3.40.50.2300">
    <property type="match status" value="1"/>
</dbReference>
<dbReference type="InterPro" id="IPR001789">
    <property type="entry name" value="Sig_transdc_resp-reg_receiver"/>
</dbReference>
<dbReference type="Pfam" id="PF00072">
    <property type="entry name" value="Response_reg"/>
    <property type="match status" value="1"/>
</dbReference>
<evidence type="ECO:0000313" key="10">
    <source>
        <dbReference type="EMBL" id="RMW46406.1"/>
    </source>
</evidence>
<evidence type="ECO:0000256" key="5">
    <source>
        <dbReference type="PROSITE-ProRule" id="PRU00169"/>
    </source>
</evidence>
<dbReference type="InterPro" id="IPR011006">
    <property type="entry name" value="CheY-like_superfamily"/>
</dbReference>
<evidence type="ECO:0000256" key="2">
    <source>
        <dbReference type="ARBA" id="ARBA00023012"/>
    </source>
</evidence>
<dbReference type="RefSeq" id="WP_101872918.1">
    <property type="nucleotide sequence ID" value="NZ_BOUG01000014.1"/>
</dbReference>
<keyword evidence="10" id="KW-0238">DNA-binding</keyword>
<dbReference type="AlphaFoldDB" id="A0A2K9I294"/>
<keyword evidence="1" id="KW-0963">Cytoplasm</keyword>
<reference evidence="10 12" key="2">
    <citation type="submission" date="2018-10" db="EMBL/GenBank/DDBJ databases">
        <title>Genome sequences of five Lactobacillus pentosus strains isolated from brines of traditionally fermented spanish-style green table olives and differences between them.</title>
        <authorList>
            <person name="Jimenez Diaz R."/>
        </authorList>
    </citation>
    <scope>NUCLEOTIDE SEQUENCE [LARGE SCALE GENOMIC DNA]</scope>
    <source>
        <strain evidence="10 12">IG10</strain>
    </source>
</reference>